<accession>A0ABY7AS83</accession>
<feature type="signal peptide" evidence="1">
    <location>
        <begin position="1"/>
        <end position="26"/>
    </location>
</feature>
<dbReference type="PANTHER" id="PTHR40274">
    <property type="entry name" value="VIRGINIAMYCIN B LYASE"/>
    <property type="match status" value="1"/>
</dbReference>
<evidence type="ECO:0000313" key="2">
    <source>
        <dbReference type="EMBL" id="WAJ72389.1"/>
    </source>
</evidence>
<dbReference type="PANTHER" id="PTHR40274:SF3">
    <property type="entry name" value="VIRGINIAMYCIN B LYASE"/>
    <property type="match status" value="1"/>
</dbReference>
<dbReference type="Pfam" id="PF24684">
    <property type="entry name" value="Vgb_lyase"/>
    <property type="match status" value="1"/>
</dbReference>
<dbReference type="EMBL" id="CP109967">
    <property type="protein sequence ID" value="WAJ72389.1"/>
    <property type="molecule type" value="Genomic_DNA"/>
</dbReference>
<dbReference type="InterPro" id="IPR051344">
    <property type="entry name" value="Vgb"/>
</dbReference>
<feature type="chain" id="PRO_5046487085" evidence="1">
    <location>
        <begin position="27"/>
        <end position="409"/>
    </location>
</feature>
<keyword evidence="1" id="KW-0732">Signal</keyword>
<evidence type="ECO:0000256" key="1">
    <source>
        <dbReference type="SAM" id="SignalP"/>
    </source>
</evidence>
<keyword evidence="3" id="KW-1185">Reference proteome</keyword>
<proteinExistence type="predicted"/>
<dbReference type="SUPFAM" id="SSF63829">
    <property type="entry name" value="Calcium-dependent phosphotriesterase"/>
    <property type="match status" value="1"/>
</dbReference>
<organism evidence="2 3">
    <name type="scientific">Catenovulum adriaticum</name>
    <dbReference type="NCBI Taxonomy" id="2984846"/>
    <lineage>
        <taxon>Bacteria</taxon>
        <taxon>Pseudomonadati</taxon>
        <taxon>Pseudomonadota</taxon>
        <taxon>Gammaproteobacteria</taxon>
        <taxon>Alteromonadales</taxon>
        <taxon>Alteromonadaceae</taxon>
        <taxon>Catenovulum</taxon>
    </lineage>
</organism>
<dbReference type="RefSeq" id="WP_268077166.1">
    <property type="nucleotide sequence ID" value="NZ_CP109967.1"/>
</dbReference>
<dbReference type="Proteomes" id="UP001163726">
    <property type="component" value="Plasmid pCadTS8_2"/>
</dbReference>
<gene>
    <name evidence="2" type="ORF">OLW01_16765</name>
</gene>
<dbReference type="InterPro" id="IPR036909">
    <property type="entry name" value="Cyt_c-like_dom_sf"/>
</dbReference>
<geneLocation type="plasmid" evidence="2 3">
    <name>pCadTS8_2</name>
</geneLocation>
<evidence type="ECO:0000313" key="3">
    <source>
        <dbReference type="Proteomes" id="UP001163726"/>
    </source>
</evidence>
<dbReference type="Gene3D" id="1.10.760.10">
    <property type="entry name" value="Cytochrome c-like domain"/>
    <property type="match status" value="1"/>
</dbReference>
<keyword evidence="2" id="KW-0614">Plasmid</keyword>
<sequence length="409" mass="46110">MSKRKFSSQKYMVVTALLSIFTPVSAADKKPEQLVDQLCSTCHSLNNLKHSSGYSQKDWKTLISYMVNTNSDKKLTQNITGYLAEHYPVNTKRESTVIKGDLKLNFEYWQVPTLGQRARDPVQGKNGIIWWVGQWGNILGRLNPNTGDIKEYTLPSGTYAHSVSLDKNQTPWFLGNKNGTVGYLDLKAETFKVFKMPDEKARDPHTGVFDNKGRFWFTLQHSNMIGKLEPETGDIQLVTLPTKGARPYGIKLDSKGTPWVSCNGSNCLIKVDKNSMKLTEIKLPGAQTHTRRLAITPDDMIFYVNSGVGKLGRYNPKNGKITQWDNPSGADSHPYAIEYADNAIWFNESAKRPETLVRFDLNSETMQSWPIPSKEGVYSGLIRHMRMGNNGLIIHQTATNQLAEITWSQ</sequence>
<reference evidence="2" key="1">
    <citation type="submission" date="2022-10" db="EMBL/GenBank/DDBJ databases">
        <title>Catenovulum adriacola sp. nov. isolated in the Harbour of Susak.</title>
        <authorList>
            <person name="Schoch T."/>
            <person name="Reich S.J."/>
            <person name="Stoeferle S."/>
            <person name="Flaiz M."/>
            <person name="Kazda M."/>
            <person name="Riedel C.U."/>
            <person name="Duerre P."/>
        </authorList>
    </citation>
    <scope>NUCLEOTIDE SEQUENCE</scope>
    <source>
        <strain evidence="2">TS8</strain>
        <plasmid evidence="2">pCadTS8_2</plasmid>
    </source>
</reference>
<protein>
    <submittedName>
        <fullName evidence="2">Cytochrome C</fullName>
    </submittedName>
</protein>
<dbReference type="Gene3D" id="2.130.10.10">
    <property type="entry name" value="YVTN repeat-like/Quinoprotein amine dehydrogenase"/>
    <property type="match status" value="1"/>
</dbReference>
<name>A0ABY7AS83_9ALTE</name>
<dbReference type="InterPro" id="IPR015943">
    <property type="entry name" value="WD40/YVTN_repeat-like_dom_sf"/>
</dbReference>